<evidence type="ECO:0000313" key="1">
    <source>
        <dbReference type="EMBL" id="MFO7193330.1"/>
    </source>
</evidence>
<proteinExistence type="predicted"/>
<comment type="caution">
    <text evidence="1">The sequence shown here is derived from an EMBL/GenBank/DDBJ whole genome shotgun (WGS) entry which is preliminary data.</text>
</comment>
<dbReference type="AlphaFoldDB" id="A0ABD6FH24"/>
<accession>A0ABD6FH24</accession>
<protein>
    <submittedName>
        <fullName evidence="1">Lysine 2,3-aminomutase</fullName>
    </submittedName>
</protein>
<evidence type="ECO:0000313" key="2">
    <source>
        <dbReference type="Proteomes" id="UP000249324"/>
    </source>
</evidence>
<feature type="non-terminal residue" evidence="1">
    <location>
        <position position="112"/>
    </location>
</feature>
<gene>
    <name evidence="1" type="ORF">DIU77_013895</name>
</gene>
<sequence length="112" mass="12978">MTAVVNPPENLASQPASELEQPYVYRRTELVEPDWRRFPGWADVTEAEWRDAQWQRVKCVRNIRQLRAVMGDLLEDRFYADLEADQKQMATMSMLITPQILNTMAPNAPTTP</sequence>
<dbReference type="EMBL" id="QGUI02000196">
    <property type="protein sequence ID" value="MFO7193330.1"/>
    <property type="molecule type" value="Genomic_DNA"/>
</dbReference>
<reference evidence="1 2" key="1">
    <citation type="journal article" date="2021" name="BMC Genomics">
        <title>Genome-resolved metagenome and metatranscriptome analyses of thermophilic composting reveal key bacterial players and their metabolic interactions.</title>
        <authorList>
            <person name="Braga L.P.P."/>
            <person name="Pereira R.V."/>
            <person name="Martins L.F."/>
            <person name="Moura L.M.S."/>
            <person name="Sanchez F.B."/>
            <person name="Patane J.S.L."/>
            <person name="da Silva A.M."/>
            <person name="Setubal J.C."/>
        </authorList>
    </citation>
    <scope>NUCLEOTIDE SEQUENCE [LARGE SCALE GENOMIC DNA]</scope>
    <source>
        <strain evidence="1">ZC4RG45</strain>
    </source>
</reference>
<organism evidence="1 2">
    <name type="scientific">Thermocrispum agreste</name>
    <dbReference type="NCBI Taxonomy" id="37925"/>
    <lineage>
        <taxon>Bacteria</taxon>
        <taxon>Bacillati</taxon>
        <taxon>Actinomycetota</taxon>
        <taxon>Actinomycetes</taxon>
        <taxon>Pseudonocardiales</taxon>
        <taxon>Pseudonocardiaceae</taxon>
        <taxon>Thermocrispum</taxon>
    </lineage>
</organism>
<dbReference type="Proteomes" id="UP000249324">
    <property type="component" value="Unassembled WGS sequence"/>
</dbReference>
<name>A0ABD6FH24_9PSEU</name>